<accession>A0A7S7AHZ6</accession>
<keyword evidence="3" id="KW-1185">Reference proteome</keyword>
<proteinExistence type="predicted"/>
<dbReference type="PROSITE" id="PS51257">
    <property type="entry name" value="PROKAR_LIPOPROTEIN"/>
    <property type="match status" value="1"/>
</dbReference>
<gene>
    <name evidence="2" type="ORF">G0028_12470</name>
</gene>
<sequence>MKIKHMLSIILMCGLLQACYPVYKTIRTPVQVEVVDEQGKAIKNAKVVMETTQRPARVMPVFNRLFTDAQGKVEFKRQRKWVMETLFIHGFQVYSWNLCISKQGYEMPKSIDLKKQNGKSIRIILKQQKVIKTEGNECFDETMDPTQMAY</sequence>
<evidence type="ECO:0000313" key="2">
    <source>
        <dbReference type="EMBL" id="QOW46642.1"/>
    </source>
</evidence>
<reference evidence="2 3" key="1">
    <citation type="submission" date="2020-02" db="EMBL/GenBank/DDBJ databases">
        <title>Tigecycline-resistant Acinetobacter species from pigs and migratory birds.</title>
        <authorList>
            <person name="Chen C."/>
            <person name="Sun J."/>
            <person name="Liao X.-P."/>
            <person name="Liu Y.-H."/>
        </authorList>
    </citation>
    <scope>NUCLEOTIDE SEQUENCE [LARGE SCALE GENOMIC DNA]</scope>
    <source>
        <strain evidence="2 3">YH12207_T</strain>
    </source>
</reference>
<protein>
    <recommendedName>
        <fullName evidence="4">Carboxypeptidase regulatory-like domain-containing protein</fullName>
    </recommendedName>
</protein>
<dbReference type="EMBL" id="CP048659">
    <property type="protein sequence ID" value="QOW46642.1"/>
    <property type="molecule type" value="Genomic_DNA"/>
</dbReference>
<keyword evidence="1" id="KW-0732">Signal</keyword>
<dbReference type="Proteomes" id="UP000593966">
    <property type="component" value="Chromosome"/>
</dbReference>
<feature type="signal peptide" evidence="1">
    <location>
        <begin position="1"/>
        <end position="18"/>
    </location>
</feature>
<name>A0A7S7AHZ6_9GAMM</name>
<evidence type="ECO:0000313" key="3">
    <source>
        <dbReference type="Proteomes" id="UP000593966"/>
    </source>
</evidence>
<feature type="chain" id="PRO_5032638190" description="Carboxypeptidase regulatory-like domain-containing protein" evidence="1">
    <location>
        <begin position="19"/>
        <end position="150"/>
    </location>
</feature>
<evidence type="ECO:0000256" key="1">
    <source>
        <dbReference type="SAM" id="SignalP"/>
    </source>
</evidence>
<dbReference type="Gene3D" id="2.60.40.1120">
    <property type="entry name" value="Carboxypeptidase-like, regulatory domain"/>
    <property type="match status" value="1"/>
</dbReference>
<evidence type="ECO:0008006" key="4">
    <source>
        <dbReference type="Google" id="ProtNLM"/>
    </source>
</evidence>
<dbReference type="AlphaFoldDB" id="A0A7S7AHZ6"/>
<dbReference type="RefSeq" id="WP_180045090.1">
    <property type="nucleotide sequence ID" value="NZ_CP048659.1"/>
</dbReference>
<organism evidence="2 3">
    <name type="scientific">Acinetobacter piscicola</name>
    <dbReference type="NCBI Taxonomy" id="2006115"/>
    <lineage>
        <taxon>Bacteria</taxon>
        <taxon>Pseudomonadati</taxon>
        <taxon>Pseudomonadota</taxon>
        <taxon>Gammaproteobacteria</taxon>
        <taxon>Moraxellales</taxon>
        <taxon>Moraxellaceae</taxon>
        <taxon>Acinetobacter</taxon>
    </lineage>
</organism>